<dbReference type="EMBL" id="JAEMWU010000004">
    <property type="protein sequence ID" value="MBN8207052.1"/>
    <property type="molecule type" value="Genomic_DNA"/>
</dbReference>
<dbReference type="Proteomes" id="UP000664385">
    <property type="component" value="Unassembled WGS sequence"/>
</dbReference>
<feature type="domain" description="T3SS peptide-binding chaperone" evidence="1">
    <location>
        <begin position="135"/>
        <end position="359"/>
    </location>
</feature>
<dbReference type="RefSeq" id="WP_206824869.1">
    <property type="nucleotide sequence ID" value="NZ_JAEMWU010000004.1"/>
</dbReference>
<dbReference type="AlphaFoldDB" id="A0A939IU95"/>
<gene>
    <name evidence="2" type="ORF">JF543_13945</name>
</gene>
<comment type="caution">
    <text evidence="2">The sequence shown here is derived from an EMBL/GenBank/DDBJ whole genome shotgun (WGS) entry which is preliminary data.</text>
</comment>
<accession>A0A939IU95</accession>
<sequence length="359" mass="39845">MNKVVLIHRVATPDSAGLKPVGVWSIENDRESHFYGVGDEGYEARGRKALFHRPHVAAVEWALYKAETSPNWELYKGSTRLLLEPDLDQILAEAQADFAAASLKKQDLFRLKARQAPSRAAPSSPDWGAPPRVVAQSWWIAAELVRRHPESLVYEAHPGGGMYDVLAVAPSRHFSSEASTGEAAVLLNRVGTLQVHAGAAITGIADWASVLIAAKPFEIVRELESVAGWLPPRATPSATRRSLTYRFIASALGMFVNDRHQWDARCELFDTVDGLEPRGFVDSFPQAHADLASVPRIGIYGEPHSHYWGLLRDGEAIALVSIDGRLYRRAGATLDLLVEYQKHHRRLRRMTAALLRDWL</sequence>
<evidence type="ECO:0000313" key="2">
    <source>
        <dbReference type="EMBL" id="MBN8207052.1"/>
    </source>
</evidence>
<dbReference type="InterPro" id="IPR054445">
    <property type="entry name" value="T3SS_chaperone_dom"/>
</dbReference>
<dbReference type="Pfam" id="PF22553">
    <property type="entry name" value="TY-Chap2"/>
    <property type="match status" value="1"/>
</dbReference>
<proteinExistence type="predicted"/>
<protein>
    <recommendedName>
        <fullName evidence="1">T3SS peptide-binding chaperone domain-containing protein</fullName>
    </recommendedName>
</protein>
<organism evidence="2 3">
    <name type="scientific">Microbacterium esteraromaticum</name>
    <dbReference type="NCBI Taxonomy" id="57043"/>
    <lineage>
        <taxon>Bacteria</taxon>
        <taxon>Bacillati</taxon>
        <taxon>Actinomycetota</taxon>
        <taxon>Actinomycetes</taxon>
        <taxon>Micrococcales</taxon>
        <taxon>Microbacteriaceae</taxon>
        <taxon>Microbacterium</taxon>
    </lineage>
</organism>
<name>A0A939IU95_9MICO</name>
<reference evidence="2" key="1">
    <citation type="submission" date="2020-12" db="EMBL/GenBank/DDBJ databases">
        <title>PHA producing bacteria isolated from mangrove.</title>
        <authorList>
            <person name="Zheng W."/>
            <person name="Yu S."/>
            <person name="Huang Y."/>
        </authorList>
    </citation>
    <scope>NUCLEOTIDE SEQUENCE</scope>
    <source>
        <strain evidence="2">GN8-5</strain>
    </source>
</reference>
<evidence type="ECO:0000313" key="3">
    <source>
        <dbReference type="Proteomes" id="UP000664385"/>
    </source>
</evidence>
<evidence type="ECO:0000259" key="1">
    <source>
        <dbReference type="Pfam" id="PF22553"/>
    </source>
</evidence>